<keyword evidence="7" id="KW-0508">mRNA splicing</keyword>
<dbReference type="EMBL" id="LT598463">
    <property type="protein sequence ID" value="SCU86606.1"/>
    <property type="molecule type" value="Genomic_DNA"/>
</dbReference>
<protein>
    <recommendedName>
        <fullName evidence="10">Sm protein B</fullName>
    </recommendedName>
</protein>
<sequence length="183" mass="20159">MSTTKVGHKSKLSDLIHYRIRAITVDGRAFVGELMAFDAHMNLVLAECVEHRIPEAQMQDLKRQNGSKEKKEAYSPRLETRPLGLVVLRGEQVLTTVVESAPAMTKKQRALAGERNRAQLAKHKRKGKGVVRAGVASSSTLSKTAPRTPAGANPPGTDGFQQGPAHQQRQPRPFQPPPGFRRR</sequence>
<evidence type="ECO:0000259" key="12">
    <source>
        <dbReference type="PROSITE" id="PS52002"/>
    </source>
</evidence>
<keyword evidence="4" id="KW-0963">Cytoplasm</keyword>
<feature type="compositionally biased region" description="Pro residues" evidence="11">
    <location>
        <begin position="173"/>
        <end position="183"/>
    </location>
</feature>
<comment type="subcellular location">
    <subcellularLocation>
        <location evidence="2">Cytoplasm</location>
    </subcellularLocation>
    <subcellularLocation>
        <location evidence="1">Nucleus</location>
    </subcellularLocation>
</comment>
<evidence type="ECO:0000256" key="10">
    <source>
        <dbReference type="ARBA" id="ARBA00041355"/>
    </source>
</evidence>
<dbReference type="InterPro" id="IPR010920">
    <property type="entry name" value="LSM_dom_sf"/>
</dbReference>
<evidence type="ECO:0000256" key="7">
    <source>
        <dbReference type="ARBA" id="ARBA00023187"/>
    </source>
</evidence>
<name>A0A1G4JA34_9SACH</name>
<dbReference type="GO" id="GO:0005737">
    <property type="term" value="C:cytoplasm"/>
    <property type="evidence" value="ECO:0007669"/>
    <property type="project" value="UniProtKB-SubCell"/>
</dbReference>
<proteinExistence type="inferred from homology"/>
<evidence type="ECO:0000256" key="8">
    <source>
        <dbReference type="ARBA" id="ARBA00023242"/>
    </source>
</evidence>
<dbReference type="GO" id="GO:0000398">
    <property type="term" value="P:mRNA splicing, via spliceosome"/>
    <property type="evidence" value="ECO:0007669"/>
    <property type="project" value="TreeGrafter"/>
</dbReference>
<evidence type="ECO:0000313" key="13">
    <source>
        <dbReference type="EMBL" id="SCU86606.1"/>
    </source>
</evidence>
<evidence type="ECO:0000256" key="6">
    <source>
        <dbReference type="ARBA" id="ARBA00022884"/>
    </source>
</evidence>
<dbReference type="AlphaFoldDB" id="A0A1G4JA34"/>
<evidence type="ECO:0000256" key="5">
    <source>
        <dbReference type="ARBA" id="ARBA00022664"/>
    </source>
</evidence>
<dbReference type="SUPFAM" id="SSF50182">
    <property type="entry name" value="Sm-like ribonucleoproteins"/>
    <property type="match status" value="1"/>
</dbReference>
<evidence type="ECO:0000256" key="1">
    <source>
        <dbReference type="ARBA" id="ARBA00004123"/>
    </source>
</evidence>
<dbReference type="GO" id="GO:0003723">
    <property type="term" value="F:RNA binding"/>
    <property type="evidence" value="ECO:0007669"/>
    <property type="project" value="UniProtKB-KW"/>
</dbReference>
<evidence type="ECO:0000256" key="3">
    <source>
        <dbReference type="ARBA" id="ARBA00009123"/>
    </source>
</evidence>
<dbReference type="PROSITE" id="PS52002">
    <property type="entry name" value="SM"/>
    <property type="match status" value="1"/>
</dbReference>
<gene>
    <name evidence="13" type="ORF">LAMI_0D02850G</name>
</gene>
<dbReference type="CDD" id="cd01717">
    <property type="entry name" value="Sm_B"/>
    <property type="match status" value="1"/>
</dbReference>
<keyword evidence="9" id="KW-0687">Ribonucleoprotein</keyword>
<feature type="region of interest" description="Disordered" evidence="11">
    <location>
        <begin position="109"/>
        <end position="183"/>
    </location>
</feature>
<dbReference type="GO" id="GO:0071004">
    <property type="term" value="C:U2-type prespliceosome"/>
    <property type="evidence" value="ECO:0007669"/>
    <property type="project" value="TreeGrafter"/>
</dbReference>
<organism evidence="13 14">
    <name type="scientific">Lachancea mirantina</name>
    <dbReference type="NCBI Taxonomy" id="1230905"/>
    <lineage>
        <taxon>Eukaryota</taxon>
        <taxon>Fungi</taxon>
        <taxon>Dikarya</taxon>
        <taxon>Ascomycota</taxon>
        <taxon>Saccharomycotina</taxon>
        <taxon>Saccharomycetes</taxon>
        <taxon>Saccharomycetales</taxon>
        <taxon>Saccharomycetaceae</taxon>
        <taxon>Lachancea</taxon>
    </lineage>
</organism>
<evidence type="ECO:0000256" key="9">
    <source>
        <dbReference type="ARBA" id="ARBA00023274"/>
    </source>
</evidence>
<keyword evidence="14" id="KW-1185">Reference proteome</keyword>
<dbReference type="GO" id="GO:0005685">
    <property type="term" value="C:U1 snRNP"/>
    <property type="evidence" value="ECO:0007669"/>
    <property type="project" value="TreeGrafter"/>
</dbReference>
<dbReference type="OrthoDB" id="2020720at2759"/>
<dbReference type="InterPro" id="IPR047575">
    <property type="entry name" value="Sm"/>
</dbReference>
<keyword evidence="5" id="KW-0507">mRNA processing</keyword>
<reference evidence="13 14" key="1">
    <citation type="submission" date="2016-03" db="EMBL/GenBank/DDBJ databases">
        <authorList>
            <person name="Devillers H."/>
        </authorList>
    </citation>
    <scope>NUCLEOTIDE SEQUENCE [LARGE SCALE GENOMIC DNA]</scope>
    <source>
        <strain evidence="13">CBS 11717</strain>
    </source>
</reference>
<dbReference type="SMART" id="SM00651">
    <property type="entry name" value="Sm"/>
    <property type="match status" value="1"/>
</dbReference>
<dbReference type="GO" id="GO:0005682">
    <property type="term" value="C:U5 snRNP"/>
    <property type="evidence" value="ECO:0007669"/>
    <property type="project" value="TreeGrafter"/>
</dbReference>
<evidence type="ECO:0000313" key="14">
    <source>
        <dbReference type="Proteomes" id="UP000191024"/>
    </source>
</evidence>
<dbReference type="Proteomes" id="UP000191024">
    <property type="component" value="Chromosome D"/>
</dbReference>
<dbReference type="STRING" id="1230905.A0A1G4JA34"/>
<dbReference type="GO" id="GO:0005687">
    <property type="term" value="C:U4 snRNP"/>
    <property type="evidence" value="ECO:0007669"/>
    <property type="project" value="TreeGrafter"/>
</dbReference>
<dbReference type="GO" id="GO:0005686">
    <property type="term" value="C:U2 snRNP"/>
    <property type="evidence" value="ECO:0007669"/>
    <property type="project" value="TreeGrafter"/>
</dbReference>
<evidence type="ECO:0000256" key="2">
    <source>
        <dbReference type="ARBA" id="ARBA00004496"/>
    </source>
</evidence>
<dbReference type="Pfam" id="PF01423">
    <property type="entry name" value="LSM"/>
    <property type="match status" value="1"/>
</dbReference>
<dbReference type="Gene3D" id="2.30.30.100">
    <property type="match status" value="1"/>
</dbReference>
<evidence type="ECO:0000256" key="11">
    <source>
        <dbReference type="SAM" id="MobiDB-lite"/>
    </source>
</evidence>
<dbReference type="InterPro" id="IPR050914">
    <property type="entry name" value="snRNP_SmB/NAA38-like"/>
</dbReference>
<dbReference type="GO" id="GO:0070990">
    <property type="term" value="F:snRNP binding"/>
    <property type="evidence" value="ECO:0007669"/>
    <property type="project" value="TreeGrafter"/>
</dbReference>
<comment type="similarity">
    <text evidence="3">Belongs to the snRNP SmB/SmN family.</text>
</comment>
<accession>A0A1G4JA34</accession>
<dbReference type="InterPro" id="IPR001163">
    <property type="entry name" value="Sm_dom_euk/arc"/>
</dbReference>
<dbReference type="GO" id="GO:0046540">
    <property type="term" value="C:U4/U6 x U5 tri-snRNP complex"/>
    <property type="evidence" value="ECO:0007669"/>
    <property type="project" value="TreeGrafter"/>
</dbReference>
<keyword evidence="6" id="KW-0694">RNA-binding</keyword>
<feature type="compositionally biased region" description="Basic residues" evidence="11">
    <location>
        <begin position="120"/>
        <end position="129"/>
    </location>
</feature>
<dbReference type="GO" id="GO:0071013">
    <property type="term" value="C:catalytic step 2 spliceosome"/>
    <property type="evidence" value="ECO:0007669"/>
    <property type="project" value="TreeGrafter"/>
</dbReference>
<evidence type="ECO:0000256" key="4">
    <source>
        <dbReference type="ARBA" id="ARBA00022490"/>
    </source>
</evidence>
<dbReference type="PANTHER" id="PTHR10701">
    <property type="entry name" value="SMALL NUCLEAR RIBONUCLEOPROTEIN-ASSOCIATED PROTEIN B AND N"/>
    <property type="match status" value="1"/>
</dbReference>
<feature type="compositionally biased region" description="Polar residues" evidence="11">
    <location>
        <begin position="136"/>
        <end position="145"/>
    </location>
</feature>
<keyword evidence="8" id="KW-0539">Nucleus</keyword>
<feature type="domain" description="Sm" evidence="12">
    <location>
        <begin position="7"/>
        <end position="102"/>
    </location>
</feature>
<dbReference type="PANTHER" id="PTHR10701:SF0">
    <property type="entry name" value="SMALL NUCLEAR RIBONUCLEOPROTEIN-ASSOCIATED PROTEIN B"/>
    <property type="match status" value="1"/>
</dbReference>